<dbReference type="EMBL" id="NUUR01000121">
    <property type="protein sequence ID" value="PHG74944.1"/>
    <property type="molecule type" value="Genomic_DNA"/>
</dbReference>
<keyword evidence="1" id="KW-0732">Signal</keyword>
<comment type="caution">
    <text evidence="2">The sequence shown here is derived from an EMBL/GenBank/DDBJ whole genome shotgun (WGS) entry which is preliminary data.</text>
</comment>
<protein>
    <submittedName>
        <fullName evidence="2">Uncharacterized protein</fullName>
    </submittedName>
</protein>
<accession>A0A9X7E258</accession>
<sequence length="143" mass="15598">MNKKKILSSVLSLGLAFGVGVATLALPVTPASADIGNYDGPIYIKDNVIKGVGQYEFNVPAGYGHVKCTFYNAGQGKVRIILKHADTDKVYIDKELEKGGSWDWKSNEQVSQGVRGGLYKLEIRSGELPTNVKFSFKAADTKW</sequence>
<evidence type="ECO:0000313" key="2">
    <source>
        <dbReference type="EMBL" id="PHG74944.1"/>
    </source>
</evidence>
<dbReference type="RefSeq" id="WP_016083807.1">
    <property type="nucleotide sequence ID" value="NZ_NUQH01000045.1"/>
</dbReference>
<dbReference type="Proteomes" id="UP000225135">
    <property type="component" value="Unassembled WGS sequence"/>
</dbReference>
<feature type="signal peptide" evidence="1">
    <location>
        <begin position="1"/>
        <end position="33"/>
    </location>
</feature>
<evidence type="ECO:0000313" key="3">
    <source>
        <dbReference type="Proteomes" id="UP000225135"/>
    </source>
</evidence>
<evidence type="ECO:0000256" key="1">
    <source>
        <dbReference type="SAM" id="SignalP"/>
    </source>
</evidence>
<proteinExistence type="predicted"/>
<gene>
    <name evidence="2" type="ORF">COI69_28860</name>
</gene>
<dbReference type="AlphaFoldDB" id="A0A9X7E258"/>
<organism evidence="2 3">
    <name type="scientific">Bacillus cereus</name>
    <dbReference type="NCBI Taxonomy" id="1396"/>
    <lineage>
        <taxon>Bacteria</taxon>
        <taxon>Bacillati</taxon>
        <taxon>Bacillota</taxon>
        <taxon>Bacilli</taxon>
        <taxon>Bacillales</taxon>
        <taxon>Bacillaceae</taxon>
        <taxon>Bacillus</taxon>
        <taxon>Bacillus cereus group</taxon>
    </lineage>
</organism>
<feature type="chain" id="PRO_5040720337" evidence="1">
    <location>
        <begin position="34"/>
        <end position="143"/>
    </location>
</feature>
<reference evidence="2 3" key="1">
    <citation type="submission" date="2017-09" db="EMBL/GenBank/DDBJ databases">
        <title>Large-scale bioinformatics analysis of Bacillus genomes uncovers conserved roles of natural products in bacterial physiology.</title>
        <authorList>
            <consortium name="Agbiome Team Llc"/>
            <person name="Bleich R.M."/>
            <person name="Grubbs K.J."/>
            <person name="Santa Maria K.C."/>
            <person name="Allen S.E."/>
            <person name="Farag S."/>
            <person name="Shank E.A."/>
            <person name="Bowers A."/>
        </authorList>
    </citation>
    <scope>NUCLEOTIDE SEQUENCE [LARGE SCALE GENOMIC DNA]</scope>
    <source>
        <strain evidence="2 3">AFS029792</strain>
    </source>
</reference>
<name>A0A9X7E258_BACCE</name>